<dbReference type="InterPro" id="IPR018712">
    <property type="entry name" value="Tle1-like_cat"/>
</dbReference>
<feature type="domain" description="T6SS Phospholipase effector Tle1-like catalytic" evidence="2">
    <location>
        <begin position="29"/>
        <end position="279"/>
    </location>
</feature>
<reference evidence="4" key="1">
    <citation type="journal article" date="2017" name="Nat. Ecol. Evol.">
        <title>Genome expansion and lineage-specific genetic innovations in the forest pathogenic fungi Armillaria.</title>
        <authorList>
            <person name="Sipos G."/>
            <person name="Prasanna A.N."/>
            <person name="Walter M.C."/>
            <person name="O'Connor E."/>
            <person name="Balint B."/>
            <person name="Krizsan K."/>
            <person name="Kiss B."/>
            <person name="Hess J."/>
            <person name="Varga T."/>
            <person name="Slot J."/>
            <person name="Riley R."/>
            <person name="Boka B."/>
            <person name="Rigling D."/>
            <person name="Barry K."/>
            <person name="Lee J."/>
            <person name="Mihaltcheva S."/>
            <person name="LaButti K."/>
            <person name="Lipzen A."/>
            <person name="Waldron R."/>
            <person name="Moloney N.M."/>
            <person name="Sperisen C."/>
            <person name="Kredics L."/>
            <person name="Vagvoelgyi C."/>
            <person name="Patrignani A."/>
            <person name="Fitzpatrick D."/>
            <person name="Nagy I."/>
            <person name="Doyle S."/>
            <person name="Anderson J.B."/>
            <person name="Grigoriev I.V."/>
            <person name="Gueldener U."/>
            <person name="Muensterkoetter M."/>
            <person name="Nagy L.G."/>
        </authorList>
    </citation>
    <scope>NUCLEOTIDE SEQUENCE [LARGE SCALE GENOMIC DNA]</scope>
    <source>
        <strain evidence="4">C18/9</strain>
    </source>
</reference>
<dbReference type="AlphaFoldDB" id="A0A284RJY7"/>
<evidence type="ECO:0000313" key="4">
    <source>
        <dbReference type="Proteomes" id="UP000219338"/>
    </source>
</evidence>
<gene>
    <name evidence="3" type="ORF">ARMOST_12403</name>
</gene>
<dbReference type="PANTHER" id="PTHR33840">
    <property type="match status" value="1"/>
</dbReference>
<dbReference type="InterPro" id="IPR016024">
    <property type="entry name" value="ARM-type_fold"/>
</dbReference>
<dbReference type="SUPFAM" id="SSF53474">
    <property type="entry name" value="alpha/beta-Hydrolases"/>
    <property type="match status" value="1"/>
</dbReference>
<sequence>MSRRNIQSVWSSSLHSDSLPLVPADTSLQNTNVVELHNRILKDDPDVPQLTFYSSGIGTYVPPSRLSIAHWLHNFDKAFAWSFKRLVEEAYRWIADHYQPGDRLFLFGFSRGAYQVRALAGMIETLGLVFSGNKGLIPFAYELYSNRHKGIKIKSEAEAEALALNFKRTFARSVRVHFVGVWDTVSSVGIAQTQPLPLTKSASHICFFRHGLALDERRVKFLPEYLAGGRSPLTGNEHYEEPPNAKEVWFPGRHSDIGGSSQRGHTIDLSRVPLLWMENEAGAAGLKLAPRRGGVEWRWDDHHLDKPKNTLGWLWWLIELLPVKHLQYSDKGSTTRIPHLGRGRLIVPSQLIHASLAFKKDYTPSAVFFGNTKAAWKPLIGIGNVEDLSWADEWEDFLEMDLFDQSVAQVAMRELQSLRSNSDADKRDVVRQVVLLKRLSFMALSRQGSHKISEIIKDFVVMLSDEDDRIKAGSASCLFQLAKHWHHRQILEDSDVVRRLRSMMHGEPEGARLASIQCLSQLILNPEEENEHEADRTGVHDKDAEPWGKHQTEARSILSEQPGIWIRTLCDLLDSKDQRKETLGASCLSRLVKIDSVRDEFSKNDGLPMSIEQLIRLLGTHYTQAHAASSLGSMSTCLKDVIAPYQSQMLHHLMLMIKHKNSKSKGAGVACLSEYFVNDSGMRKLILQREDNLLVDLMTSLFGEHNHCHYHDKGAVVNAFESIATHSESLMQLEQKRVTHVLVDILCVERWLSVEEGVTLLEKIILSDPRIEMINGIIDALVAIGTNGANLYRTQHFFCAIYGPGRILEANPVLAPDASVMKTIVKAMTYPHSCMKAVEFLNSVAMRAENRPVRVMREIHLLEEIVEIGDGSDYDALFAVRMALEVFASMPIHPEPTPGTSDCTPYTFDDLLLKPDVFAILTKDIDWDVAHTFREGHNLRQNVKAQEPGVRCIQKLITIDKARMMLFDEKIVNKLLNILAAFKDEPESGERLRLYSPGYDGLLEKTLSHLVKFEDSLNRLHNDKDLREKLRRFITVPEPGSSSSDASP</sequence>
<feature type="region of interest" description="Disordered" evidence="1">
    <location>
        <begin position="529"/>
        <end position="550"/>
    </location>
</feature>
<dbReference type="EMBL" id="FUEG01000010">
    <property type="protein sequence ID" value="SJL09027.1"/>
    <property type="molecule type" value="Genomic_DNA"/>
</dbReference>
<dbReference type="STRING" id="47428.A0A284RJY7"/>
<proteinExistence type="predicted"/>
<dbReference type="InterPro" id="IPR011989">
    <property type="entry name" value="ARM-like"/>
</dbReference>
<feature type="compositionally biased region" description="Basic and acidic residues" evidence="1">
    <location>
        <begin position="533"/>
        <end position="550"/>
    </location>
</feature>
<organism evidence="3 4">
    <name type="scientific">Armillaria ostoyae</name>
    <name type="common">Armillaria root rot fungus</name>
    <dbReference type="NCBI Taxonomy" id="47428"/>
    <lineage>
        <taxon>Eukaryota</taxon>
        <taxon>Fungi</taxon>
        <taxon>Dikarya</taxon>
        <taxon>Basidiomycota</taxon>
        <taxon>Agaricomycotina</taxon>
        <taxon>Agaricomycetes</taxon>
        <taxon>Agaricomycetidae</taxon>
        <taxon>Agaricales</taxon>
        <taxon>Marasmiineae</taxon>
        <taxon>Physalacriaceae</taxon>
        <taxon>Armillaria</taxon>
    </lineage>
</organism>
<dbReference type="Gene3D" id="1.25.10.10">
    <property type="entry name" value="Leucine-rich Repeat Variant"/>
    <property type="match status" value="1"/>
</dbReference>
<keyword evidence="4" id="KW-1185">Reference proteome</keyword>
<name>A0A284RJY7_ARMOS</name>
<dbReference type="PANTHER" id="PTHR33840:SF2">
    <property type="entry name" value="TLE1 PHOSPHOLIPASE DOMAIN-CONTAINING PROTEIN"/>
    <property type="match status" value="1"/>
</dbReference>
<dbReference type="SUPFAM" id="SSF48371">
    <property type="entry name" value="ARM repeat"/>
    <property type="match status" value="1"/>
</dbReference>
<dbReference type="Proteomes" id="UP000219338">
    <property type="component" value="Unassembled WGS sequence"/>
</dbReference>
<accession>A0A284RJY7</accession>
<evidence type="ECO:0000259" key="2">
    <source>
        <dbReference type="Pfam" id="PF09994"/>
    </source>
</evidence>
<dbReference type="OrthoDB" id="538223at2759"/>
<dbReference type="Pfam" id="PF09994">
    <property type="entry name" value="T6SS_Tle1-like_cat"/>
    <property type="match status" value="1"/>
</dbReference>
<evidence type="ECO:0000256" key="1">
    <source>
        <dbReference type="SAM" id="MobiDB-lite"/>
    </source>
</evidence>
<dbReference type="InterPro" id="IPR029058">
    <property type="entry name" value="AB_hydrolase_fold"/>
</dbReference>
<evidence type="ECO:0000313" key="3">
    <source>
        <dbReference type="EMBL" id="SJL09027.1"/>
    </source>
</evidence>
<protein>
    <recommendedName>
        <fullName evidence="2">T6SS Phospholipase effector Tle1-like catalytic domain-containing protein</fullName>
    </recommendedName>
</protein>